<dbReference type="Proteomes" id="UP000275078">
    <property type="component" value="Unassembled WGS sequence"/>
</dbReference>
<feature type="compositionally biased region" description="Basic and acidic residues" evidence="1">
    <location>
        <begin position="176"/>
        <end position="195"/>
    </location>
</feature>
<keyword evidence="3" id="KW-1185">Reference proteome</keyword>
<gene>
    <name evidence="2" type="ORF">BJ508DRAFT_304975</name>
</gene>
<dbReference type="AlphaFoldDB" id="A0A3N4INS2"/>
<evidence type="ECO:0000313" key="2">
    <source>
        <dbReference type="EMBL" id="RPA83244.1"/>
    </source>
</evidence>
<proteinExistence type="predicted"/>
<feature type="region of interest" description="Disordered" evidence="1">
    <location>
        <begin position="141"/>
        <end position="195"/>
    </location>
</feature>
<reference evidence="2 3" key="1">
    <citation type="journal article" date="2018" name="Nat. Ecol. Evol.">
        <title>Pezizomycetes genomes reveal the molecular basis of ectomycorrhizal truffle lifestyle.</title>
        <authorList>
            <person name="Murat C."/>
            <person name="Payen T."/>
            <person name="Noel B."/>
            <person name="Kuo A."/>
            <person name="Morin E."/>
            <person name="Chen J."/>
            <person name="Kohler A."/>
            <person name="Krizsan K."/>
            <person name="Balestrini R."/>
            <person name="Da Silva C."/>
            <person name="Montanini B."/>
            <person name="Hainaut M."/>
            <person name="Levati E."/>
            <person name="Barry K.W."/>
            <person name="Belfiori B."/>
            <person name="Cichocki N."/>
            <person name="Clum A."/>
            <person name="Dockter R.B."/>
            <person name="Fauchery L."/>
            <person name="Guy J."/>
            <person name="Iotti M."/>
            <person name="Le Tacon F."/>
            <person name="Lindquist E.A."/>
            <person name="Lipzen A."/>
            <person name="Malagnac F."/>
            <person name="Mello A."/>
            <person name="Molinier V."/>
            <person name="Miyauchi S."/>
            <person name="Poulain J."/>
            <person name="Riccioni C."/>
            <person name="Rubini A."/>
            <person name="Sitrit Y."/>
            <person name="Splivallo R."/>
            <person name="Traeger S."/>
            <person name="Wang M."/>
            <person name="Zifcakova L."/>
            <person name="Wipf D."/>
            <person name="Zambonelli A."/>
            <person name="Paolocci F."/>
            <person name="Nowrousian M."/>
            <person name="Ottonello S."/>
            <person name="Baldrian P."/>
            <person name="Spatafora J.W."/>
            <person name="Henrissat B."/>
            <person name="Nagy L.G."/>
            <person name="Aury J.M."/>
            <person name="Wincker P."/>
            <person name="Grigoriev I.V."/>
            <person name="Bonfante P."/>
            <person name="Martin F.M."/>
        </authorList>
    </citation>
    <scope>NUCLEOTIDE SEQUENCE [LARGE SCALE GENOMIC DNA]</scope>
    <source>
        <strain evidence="2 3">RN42</strain>
    </source>
</reference>
<sequence length="195" mass="22202">MTTALTAVIEVGAIGLKGRFTHPQNFEKARRKRKLRIYSPNIETTGYEIAKDKMRSENQARKATSLVQYNQCEQAGVIGTSRAAQIRIQDLTAIQTQSLEPEHDMGNTSKQLGEALIDRNKRNISRQLEGEYEKKIKVKDYKHHVSTRKKEKESPVRGNGEVKRPRKGKKRSARCKAGEWRTNSARDLKKAQALD</sequence>
<organism evidence="2 3">
    <name type="scientific">Ascobolus immersus RN42</name>
    <dbReference type="NCBI Taxonomy" id="1160509"/>
    <lineage>
        <taxon>Eukaryota</taxon>
        <taxon>Fungi</taxon>
        <taxon>Dikarya</taxon>
        <taxon>Ascomycota</taxon>
        <taxon>Pezizomycotina</taxon>
        <taxon>Pezizomycetes</taxon>
        <taxon>Pezizales</taxon>
        <taxon>Ascobolaceae</taxon>
        <taxon>Ascobolus</taxon>
    </lineage>
</organism>
<evidence type="ECO:0000256" key="1">
    <source>
        <dbReference type="SAM" id="MobiDB-lite"/>
    </source>
</evidence>
<evidence type="ECO:0000313" key="3">
    <source>
        <dbReference type="Proteomes" id="UP000275078"/>
    </source>
</evidence>
<feature type="compositionally biased region" description="Basic residues" evidence="1">
    <location>
        <begin position="164"/>
        <end position="174"/>
    </location>
</feature>
<accession>A0A3N4INS2</accession>
<protein>
    <submittedName>
        <fullName evidence="2">Uncharacterized protein</fullName>
    </submittedName>
</protein>
<name>A0A3N4INS2_ASCIM</name>
<feature type="compositionally biased region" description="Basic and acidic residues" evidence="1">
    <location>
        <begin position="148"/>
        <end position="163"/>
    </location>
</feature>
<dbReference type="EMBL" id="ML119666">
    <property type="protein sequence ID" value="RPA83244.1"/>
    <property type="molecule type" value="Genomic_DNA"/>
</dbReference>